<dbReference type="GO" id="GO:0016787">
    <property type="term" value="F:hydrolase activity"/>
    <property type="evidence" value="ECO:0007669"/>
    <property type="project" value="UniProtKB-KW"/>
</dbReference>
<dbReference type="InterPro" id="IPR051055">
    <property type="entry name" value="PIF1_helicase"/>
</dbReference>
<name>A0A1X7UXU1_AMPQE</name>
<sequence>MPSPFRMFITGGAGTAKSHVISVIKEHLERGHIGAENACVLMVTTGVAAFNNGGLTIYQALNLPVELGNSTTYRKLGAERQKELRQSWKYVNTI</sequence>
<evidence type="ECO:0000259" key="2">
    <source>
        <dbReference type="Pfam" id="PF05970"/>
    </source>
</evidence>
<dbReference type="GO" id="GO:0043139">
    <property type="term" value="F:5'-3' DNA helicase activity"/>
    <property type="evidence" value="ECO:0007669"/>
    <property type="project" value="UniProtKB-EC"/>
</dbReference>
<keyword evidence="1" id="KW-0347">Helicase</keyword>
<evidence type="ECO:0000256" key="1">
    <source>
        <dbReference type="RuleBase" id="RU363044"/>
    </source>
</evidence>
<dbReference type="GO" id="GO:0006310">
    <property type="term" value="P:DNA recombination"/>
    <property type="evidence" value="ECO:0007669"/>
    <property type="project" value="UniProtKB-KW"/>
</dbReference>
<evidence type="ECO:0000313" key="3">
    <source>
        <dbReference type="EnsemblMetazoa" id="Aqu2.1.32339_001"/>
    </source>
</evidence>
<dbReference type="OrthoDB" id="10071389at2759"/>
<dbReference type="Pfam" id="PF05970">
    <property type="entry name" value="PIF1"/>
    <property type="match status" value="1"/>
</dbReference>
<dbReference type="PANTHER" id="PTHR47642">
    <property type="entry name" value="ATP-DEPENDENT DNA HELICASE"/>
    <property type="match status" value="1"/>
</dbReference>
<dbReference type="InterPro" id="IPR027417">
    <property type="entry name" value="P-loop_NTPase"/>
</dbReference>
<dbReference type="InterPro" id="IPR010285">
    <property type="entry name" value="DNA_helicase_pif1-like_DEAD"/>
</dbReference>
<dbReference type="InParanoid" id="A0A1X7UXU1"/>
<keyword evidence="1" id="KW-0234">DNA repair</keyword>
<organism evidence="3">
    <name type="scientific">Amphimedon queenslandica</name>
    <name type="common">Sponge</name>
    <dbReference type="NCBI Taxonomy" id="400682"/>
    <lineage>
        <taxon>Eukaryota</taxon>
        <taxon>Metazoa</taxon>
        <taxon>Porifera</taxon>
        <taxon>Demospongiae</taxon>
        <taxon>Heteroscleromorpha</taxon>
        <taxon>Haplosclerida</taxon>
        <taxon>Niphatidae</taxon>
        <taxon>Amphimedon</taxon>
    </lineage>
</organism>
<keyword evidence="1" id="KW-0378">Hydrolase</keyword>
<reference evidence="3" key="1">
    <citation type="submission" date="2017-05" db="UniProtKB">
        <authorList>
            <consortium name="EnsemblMetazoa"/>
        </authorList>
    </citation>
    <scope>IDENTIFICATION</scope>
</reference>
<keyword evidence="1" id="KW-0547">Nucleotide-binding</keyword>
<accession>A0A1X7UXU1</accession>
<keyword evidence="1" id="KW-0233">DNA recombination</keyword>
<proteinExistence type="inferred from homology"/>
<dbReference type="Gene3D" id="3.40.50.300">
    <property type="entry name" value="P-loop containing nucleotide triphosphate hydrolases"/>
    <property type="match status" value="1"/>
</dbReference>
<dbReference type="EC" id="5.6.2.3" evidence="1"/>
<dbReference type="GO" id="GO:0006281">
    <property type="term" value="P:DNA repair"/>
    <property type="evidence" value="ECO:0007669"/>
    <property type="project" value="UniProtKB-KW"/>
</dbReference>
<dbReference type="eggNOG" id="ENOG502SY4W">
    <property type="taxonomic scope" value="Eukaryota"/>
</dbReference>
<keyword evidence="1" id="KW-0067">ATP-binding</keyword>
<keyword evidence="1" id="KW-0227">DNA damage</keyword>
<dbReference type="GO" id="GO:0005524">
    <property type="term" value="F:ATP binding"/>
    <property type="evidence" value="ECO:0007669"/>
    <property type="project" value="UniProtKB-KW"/>
</dbReference>
<dbReference type="GO" id="GO:0000723">
    <property type="term" value="P:telomere maintenance"/>
    <property type="evidence" value="ECO:0007669"/>
    <property type="project" value="InterPro"/>
</dbReference>
<comment type="catalytic activity">
    <reaction evidence="1">
        <text>ATP + H2O = ADP + phosphate + H(+)</text>
        <dbReference type="Rhea" id="RHEA:13065"/>
        <dbReference type="ChEBI" id="CHEBI:15377"/>
        <dbReference type="ChEBI" id="CHEBI:15378"/>
        <dbReference type="ChEBI" id="CHEBI:30616"/>
        <dbReference type="ChEBI" id="CHEBI:43474"/>
        <dbReference type="ChEBI" id="CHEBI:456216"/>
        <dbReference type="EC" id="5.6.2.3"/>
    </reaction>
</comment>
<comment type="cofactor">
    <cofactor evidence="1">
        <name>Mg(2+)</name>
        <dbReference type="ChEBI" id="CHEBI:18420"/>
    </cofactor>
</comment>
<comment type="similarity">
    <text evidence="1">Belongs to the helicase family.</text>
</comment>
<dbReference type="EnsemblMetazoa" id="Aqu2.1.32339_001">
    <property type="protein sequence ID" value="Aqu2.1.32339_001"/>
    <property type="gene ID" value="Aqu2.1.32339"/>
</dbReference>
<protein>
    <recommendedName>
        <fullName evidence="1">ATP-dependent DNA helicase</fullName>
        <ecNumber evidence="1">5.6.2.3</ecNumber>
    </recommendedName>
</protein>
<dbReference type="AlphaFoldDB" id="A0A1X7UXU1"/>
<feature type="domain" description="DNA helicase Pif1-like DEAD-box helicase" evidence="2">
    <location>
        <begin position="6"/>
        <end position="92"/>
    </location>
</feature>